<dbReference type="Gene3D" id="2.60.120.260">
    <property type="entry name" value="Galactose-binding domain-like"/>
    <property type="match status" value="1"/>
</dbReference>
<dbReference type="KEGG" id="rml:FF011L_20740"/>
<keyword evidence="5" id="KW-1185">Reference proteome</keyword>
<dbReference type="PANTHER" id="PTHR35889">
    <property type="entry name" value="CYCLOINULO-OLIGOSACCHARIDE FRUCTANOTRANSFERASE-RELATED"/>
    <property type="match status" value="1"/>
</dbReference>
<dbReference type="InterPro" id="IPR022655">
    <property type="entry name" value="DUF1553"/>
</dbReference>
<dbReference type="EMBL" id="CP036262">
    <property type="protein sequence ID" value="QDS93311.1"/>
    <property type="molecule type" value="Genomic_DNA"/>
</dbReference>
<dbReference type="AlphaFoldDB" id="A0A517MEK2"/>
<evidence type="ECO:0000259" key="3">
    <source>
        <dbReference type="Pfam" id="PF07635"/>
    </source>
</evidence>
<evidence type="ECO:0000259" key="1">
    <source>
        <dbReference type="Pfam" id="PF07583"/>
    </source>
</evidence>
<feature type="domain" description="DUF1549" evidence="1">
    <location>
        <begin position="156"/>
        <end position="373"/>
    </location>
</feature>
<dbReference type="SUPFAM" id="SSF46626">
    <property type="entry name" value="Cytochrome c"/>
    <property type="match status" value="1"/>
</dbReference>
<name>A0A517MEK2_9BACT</name>
<evidence type="ECO:0000259" key="2">
    <source>
        <dbReference type="Pfam" id="PF07587"/>
    </source>
</evidence>
<dbReference type="Pfam" id="PF07635">
    <property type="entry name" value="PSCyt1"/>
    <property type="match status" value="1"/>
</dbReference>
<accession>A0A517MEK2</accession>
<reference evidence="4 5" key="1">
    <citation type="submission" date="2019-02" db="EMBL/GenBank/DDBJ databases">
        <title>Deep-cultivation of Planctomycetes and their phenomic and genomic characterization uncovers novel biology.</title>
        <authorList>
            <person name="Wiegand S."/>
            <person name="Jogler M."/>
            <person name="Boedeker C."/>
            <person name="Pinto D."/>
            <person name="Vollmers J."/>
            <person name="Rivas-Marin E."/>
            <person name="Kohn T."/>
            <person name="Peeters S.H."/>
            <person name="Heuer A."/>
            <person name="Rast P."/>
            <person name="Oberbeckmann S."/>
            <person name="Bunk B."/>
            <person name="Jeske O."/>
            <person name="Meyerdierks A."/>
            <person name="Storesund J.E."/>
            <person name="Kallscheuer N."/>
            <person name="Luecker S."/>
            <person name="Lage O.M."/>
            <person name="Pohl T."/>
            <person name="Merkel B.J."/>
            <person name="Hornburger P."/>
            <person name="Mueller R.-W."/>
            <person name="Bruemmer F."/>
            <person name="Labrenz M."/>
            <person name="Spormann A.M."/>
            <person name="Op den Camp H."/>
            <person name="Overmann J."/>
            <person name="Amann R."/>
            <person name="Jetten M.S.M."/>
            <person name="Mascher T."/>
            <person name="Medema M.H."/>
            <person name="Devos D.P."/>
            <person name="Kaster A.-K."/>
            <person name="Ovreas L."/>
            <person name="Rohde M."/>
            <person name="Galperin M.Y."/>
            <person name="Jogler C."/>
        </authorList>
    </citation>
    <scope>NUCLEOTIDE SEQUENCE [LARGE SCALE GENOMIC DNA]</scope>
    <source>
        <strain evidence="4 5">FF011L</strain>
    </source>
</reference>
<dbReference type="GO" id="GO:0020037">
    <property type="term" value="F:heme binding"/>
    <property type="evidence" value="ECO:0007669"/>
    <property type="project" value="InterPro"/>
</dbReference>
<dbReference type="GO" id="GO:0009055">
    <property type="term" value="F:electron transfer activity"/>
    <property type="evidence" value="ECO:0007669"/>
    <property type="project" value="InterPro"/>
</dbReference>
<gene>
    <name evidence="4" type="ORF">FF011L_20740</name>
</gene>
<dbReference type="PANTHER" id="PTHR35889:SF3">
    <property type="entry name" value="F-BOX DOMAIN-CONTAINING PROTEIN"/>
    <property type="match status" value="1"/>
</dbReference>
<dbReference type="RefSeq" id="WP_246109839.1">
    <property type="nucleotide sequence ID" value="NZ_CP036262.1"/>
</dbReference>
<evidence type="ECO:0000313" key="4">
    <source>
        <dbReference type="EMBL" id="QDS93311.1"/>
    </source>
</evidence>
<dbReference type="InterPro" id="IPR008979">
    <property type="entry name" value="Galactose-bd-like_sf"/>
</dbReference>
<dbReference type="SUPFAM" id="SSF49785">
    <property type="entry name" value="Galactose-binding domain-like"/>
    <property type="match status" value="1"/>
</dbReference>
<protein>
    <submittedName>
        <fullName evidence="4">Planctomycete cytochrome C</fullName>
    </submittedName>
</protein>
<dbReference type="Pfam" id="PF07583">
    <property type="entry name" value="PSCyt2"/>
    <property type="match status" value="1"/>
</dbReference>
<dbReference type="Pfam" id="PF07587">
    <property type="entry name" value="PSD1"/>
    <property type="match status" value="1"/>
</dbReference>
<dbReference type="InterPro" id="IPR036909">
    <property type="entry name" value="Cyt_c-like_dom_sf"/>
</dbReference>
<dbReference type="InterPro" id="IPR011444">
    <property type="entry name" value="DUF1549"/>
</dbReference>
<dbReference type="Proteomes" id="UP000320672">
    <property type="component" value="Chromosome"/>
</dbReference>
<feature type="domain" description="Cytochrome C Planctomycete-type" evidence="3">
    <location>
        <begin position="45"/>
        <end position="99"/>
    </location>
</feature>
<feature type="domain" description="DUF1553" evidence="2">
    <location>
        <begin position="730"/>
        <end position="986"/>
    </location>
</feature>
<dbReference type="InterPro" id="IPR011429">
    <property type="entry name" value="Cyt_c_Planctomycete-type"/>
</dbReference>
<sequence>MHLSRYRWSTVGLLTICCVLTLPEQSHAQKVSFLESVAPLLQNRCLQCHNDSVTEGGLSLATSQDLVDGGYVQPGSPDESDLISLVTPHGARAEMPKDERPLTGEQIKTLAQWIEEGATWPSDVVLTDPVVSDLDWWSLKPLTRPALPAGNQTTHPVDNFVQAGYTKQGLSPVQTASPENLVRRIYYDLTGLPPTGDEVAAFLQESKTDPEAAWLTLVDRLLASDNFGEKFAHHWLDLARYAETHGYDKDKLRTNAWPYRDYVIASFNADKPYSRFVQEQVAGDVLFPGTPDGIVGLGFLAAGPWDFIGHVEVGEGKQDGRIAKHLDRDEMLAACFNVFMSTTIQCAQCHNHKFDPLSMQDYYEGHAIFAAVDRADRLYTGLSPDQLQERDSLVAELAALKSESNRLAAEAKSRLAPLVADLDPKIKALRDQFGQQPPAQHGYHSQVSKSNAEAKWIQIDFGDVVSIDKIRLRAAFDNYNQIGGGFGFPIRYRVEGSQDPLFQDATVRLLHDASTSDQPNPGLKPVEIAGEGVPVRYLRVTATKLAERKNDFIFALAELEFDIDRDVKTSGGTDDQKLPTAPSITALDSIESGERWRQINLVDGIYYQELRDASAQQELWRLLEQRDQFVQQVRDPQAELRQTEIQKQAKTLEAKIGQFPEGEFVYAASTQFSPAGQFRSTGGAPRAIHLLHRGDIGSPGDLMHPDGPILWGEASWPFQGIAVTDEQAARGAFAEYLTSPENPLTWRAIANRLVQWTFGKPLVGTPNDFGRMGMLPSHPELLDFLAATLRDDPNHSLKSIIRLLVTSQTYRLAATTDEANADLDADNRYLWQAHRRRLSAEELRDSMLALAGVLQIDQRGGASFQDFVIEKPQHSPHYEYHLHDPLDPRSHRRSIYRFVVRSQPQPMLTTLDCADPSISVPMRDESTTALQALTQWNSQLSIAMADQFAVRLKALDFPTEQAAVQWACQQAWGRAPTEEDLAVLVPLLKVHGGSALGRVLMNSSPFTYIE</sequence>
<proteinExistence type="predicted"/>
<organism evidence="4 5">
    <name type="scientific">Roseimaritima multifibrata</name>
    <dbReference type="NCBI Taxonomy" id="1930274"/>
    <lineage>
        <taxon>Bacteria</taxon>
        <taxon>Pseudomonadati</taxon>
        <taxon>Planctomycetota</taxon>
        <taxon>Planctomycetia</taxon>
        <taxon>Pirellulales</taxon>
        <taxon>Pirellulaceae</taxon>
        <taxon>Roseimaritima</taxon>
    </lineage>
</organism>
<evidence type="ECO:0000313" key="5">
    <source>
        <dbReference type="Proteomes" id="UP000320672"/>
    </source>
</evidence>